<dbReference type="EMBL" id="CM056814">
    <property type="protein sequence ID" value="KAJ8628291.1"/>
    <property type="molecule type" value="Genomic_DNA"/>
</dbReference>
<gene>
    <name evidence="1" type="ORF">MRB53_021598</name>
</gene>
<name>A0ACC2L4F1_PERAE</name>
<evidence type="ECO:0000313" key="2">
    <source>
        <dbReference type="Proteomes" id="UP001234297"/>
    </source>
</evidence>
<protein>
    <submittedName>
        <fullName evidence="1">Uncharacterized protein</fullName>
    </submittedName>
</protein>
<accession>A0ACC2L4F1</accession>
<evidence type="ECO:0000313" key="1">
    <source>
        <dbReference type="EMBL" id="KAJ8628291.1"/>
    </source>
</evidence>
<dbReference type="Proteomes" id="UP001234297">
    <property type="component" value="Chromosome 6"/>
</dbReference>
<sequence>MRAGKVEEGWNNGGRHGELKRWKDSATTFGSEDIPLGLRRGRRFSTKLISPTNPPSSGLSAMIPLCKSVLLGLPRGQLVKLICYLLKRSLREDGRTPNSYSKTLCKARTLSFTKG</sequence>
<keyword evidence="2" id="KW-1185">Reference proteome</keyword>
<comment type="caution">
    <text evidence="1">The sequence shown here is derived from an EMBL/GenBank/DDBJ whole genome shotgun (WGS) entry which is preliminary data.</text>
</comment>
<proteinExistence type="predicted"/>
<reference evidence="1 2" key="1">
    <citation type="journal article" date="2022" name="Hortic Res">
        <title>A haplotype resolved chromosomal level avocado genome allows analysis of novel avocado genes.</title>
        <authorList>
            <person name="Nath O."/>
            <person name="Fletcher S.J."/>
            <person name="Hayward A."/>
            <person name="Shaw L.M."/>
            <person name="Masouleh A.K."/>
            <person name="Furtado A."/>
            <person name="Henry R.J."/>
            <person name="Mitter N."/>
        </authorList>
    </citation>
    <scope>NUCLEOTIDE SEQUENCE [LARGE SCALE GENOMIC DNA]</scope>
    <source>
        <strain evidence="2">cv. Hass</strain>
    </source>
</reference>
<organism evidence="1 2">
    <name type="scientific">Persea americana</name>
    <name type="common">Avocado</name>
    <dbReference type="NCBI Taxonomy" id="3435"/>
    <lineage>
        <taxon>Eukaryota</taxon>
        <taxon>Viridiplantae</taxon>
        <taxon>Streptophyta</taxon>
        <taxon>Embryophyta</taxon>
        <taxon>Tracheophyta</taxon>
        <taxon>Spermatophyta</taxon>
        <taxon>Magnoliopsida</taxon>
        <taxon>Magnoliidae</taxon>
        <taxon>Laurales</taxon>
        <taxon>Lauraceae</taxon>
        <taxon>Persea</taxon>
    </lineage>
</organism>